<accession>A0A0D7W9V5</accession>
<feature type="transmembrane region" description="Helical" evidence="1">
    <location>
        <begin position="175"/>
        <end position="194"/>
    </location>
</feature>
<feature type="transmembrane region" description="Helical" evidence="1">
    <location>
        <begin position="49"/>
        <end position="66"/>
    </location>
</feature>
<evidence type="ECO:0000256" key="1">
    <source>
        <dbReference type="SAM" id="Phobius"/>
    </source>
</evidence>
<protein>
    <recommendedName>
        <fullName evidence="2">Acyltransferase 3 domain-containing protein</fullName>
    </recommendedName>
</protein>
<reference evidence="3 4" key="1">
    <citation type="submission" date="2014-11" db="EMBL/GenBank/DDBJ databases">
        <title>Tamlana sedimentorum sp. nov., isolated from shallow sand sediments of the Sea of Japan.</title>
        <authorList>
            <person name="Romanenko L.A."/>
        </authorList>
    </citation>
    <scope>NUCLEOTIDE SEQUENCE [LARGE SCALE GENOMIC DNA]</scope>
    <source>
        <strain evidence="3 4">JCM 19808</strain>
    </source>
</reference>
<feature type="transmembrane region" description="Helical" evidence="1">
    <location>
        <begin position="261"/>
        <end position="278"/>
    </location>
</feature>
<keyword evidence="4" id="KW-1185">Reference proteome</keyword>
<dbReference type="STRING" id="1435349.PW52_09390"/>
<keyword evidence="1" id="KW-0812">Transmembrane</keyword>
<dbReference type="Pfam" id="PF01757">
    <property type="entry name" value="Acyl_transf_3"/>
    <property type="match status" value="1"/>
</dbReference>
<feature type="transmembrane region" description="Helical" evidence="1">
    <location>
        <begin position="86"/>
        <end position="105"/>
    </location>
</feature>
<dbReference type="PATRIC" id="fig|1435349.4.peg.2865"/>
<feature type="transmembrane region" description="Helical" evidence="1">
    <location>
        <begin position="206"/>
        <end position="225"/>
    </location>
</feature>
<evidence type="ECO:0000313" key="4">
    <source>
        <dbReference type="Proteomes" id="UP000032578"/>
    </source>
</evidence>
<evidence type="ECO:0000313" key="3">
    <source>
        <dbReference type="EMBL" id="KJD35926.1"/>
    </source>
</evidence>
<keyword evidence="1" id="KW-0472">Membrane</keyword>
<proteinExistence type="predicted"/>
<name>A0A0D7W9V5_9FLAO</name>
<feature type="transmembrane region" description="Helical" evidence="1">
    <location>
        <begin position="237"/>
        <end position="255"/>
    </location>
</feature>
<dbReference type="PANTHER" id="PTHR23028">
    <property type="entry name" value="ACETYLTRANSFERASE"/>
    <property type="match status" value="1"/>
</dbReference>
<dbReference type="InterPro" id="IPR002656">
    <property type="entry name" value="Acyl_transf_3_dom"/>
</dbReference>
<dbReference type="Proteomes" id="UP000032578">
    <property type="component" value="Unassembled WGS sequence"/>
</dbReference>
<dbReference type="OrthoDB" id="9796461at2"/>
<keyword evidence="1" id="KW-1133">Transmembrane helix</keyword>
<gene>
    <name evidence="3" type="ORF">PW52_09390</name>
</gene>
<feature type="transmembrane region" description="Helical" evidence="1">
    <location>
        <begin position="148"/>
        <end position="168"/>
    </location>
</feature>
<dbReference type="GO" id="GO:0016747">
    <property type="term" value="F:acyltransferase activity, transferring groups other than amino-acyl groups"/>
    <property type="evidence" value="ECO:0007669"/>
    <property type="project" value="InterPro"/>
</dbReference>
<evidence type="ECO:0000259" key="2">
    <source>
        <dbReference type="Pfam" id="PF01757"/>
    </source>
</evidence>
<feature type="transmembrane region" description="Helical" evidence="1">
    <location>
        <begin position="313"/>
        <end position="332"/>
    </location>
</feature>
<dbReference type="RefSeq" id="WP_044632656.1">
    <property type="nucleotide sequence ID" value="NZ_JTDW01000005.1"/>
</dbReference>
<comment type="caution">
    <text evidence="3">The sequence shown here is derived from an EMBL/GenBank/DDBJ whole genome shotgun (WGS) entry which is preliminary data.</text>
</comment>
<organism evidence="3 4">
    <name type="scientific">Neotamlana sedimentorum</name>
    <dbReference type="NCBI Taxonomy" id="1435349"/>
    <lineage>
        <taxon>Bacteria</taxon>
        <taxon>Pseudomonadati</taxon>
        <taxon>Bacteroidota</taxon>
        <taxon>Flavobacteriia</taxon>
        <taxon>Flavobacteriales</taxon>
        <taxon>Flavobacteriaceae</taxon>
        <taxon>Neotamlana</taxon>
    </lineage>
</organism>
<dbReference type="AlphaFoldDB" id="A0A0D7W9V5"/>
<feature type="transmembrane region" description="Helical" evidence="1">
    <location>
        <begin position="290"/>
        <end position="307"/>
    </location>
</feature>
<dbReference type="EMBL" id="JTDW01000005">
    <property type="protein sequence ID" value="KJD35926.1"/>
    <property type="molecule type" value="Genomic_DNA"/>
</dbReference>
<sequence length="343" mass="39823">MVKRIKNNNFDFLRFLFAIFVVISHAYALSGGDEENTGINKLSNGQLSFSQIGLSGFFIISGYFIFQSLQRSKSLLIYYKKRFLRIFPALVVVLCLSLILVAFVYTGEISFLKSKEVYTYVPYNLSLYGFQSSIQGVFDTNTYRSINGSLWTIRYEFSLYIALSFLFFIRNKKWIISYVLILTFFVFYILYNFYLPKFAGASFMNLLGLHILNLGTFFIAGSVLASLQLETFKNKKTFLFVTVSIFLCSLYFNYYDLVKHIVLPFLILLIGFVPFIGLKDFSKLGDASYGIYIYSFPIQQALMWFFKMNTYTLMLYSIFLSIGFGFLSWHLIEKQALKLKQNV</sequence>
<dbReference type="InterPro" id="IPR050879">
    <property type="entry name" value="Acyltransferase_3"/>
</dbReference>
<feature type="domain" description="Acyltransferase 3" evidence="2">
    <location>
        <begin position="8"/>
        <end position="323"/>
    </location>
</feature>
<feature type="transmembrane region" description="Helical" evidence="1">
    <location>
        <begin position="12"/>
        <end position="29"/>
    </location>
</feature>